<feature type="domain" description="TonB-dependent receptor-like beta-barrel" evidence="14">
    <location>
        <begin position="250"/>
        <end position="671"/>
    </location>
</feature>
<dbReference type="GO" id="GO:0015344">
    <property type="term" value="F:siderophore uptake transmembrane transporter activity"/>
    <property type="evidence" value="ECO:0007669"/>
    <property type="project" value="TreeGrafter"/>
</dbReference>
<evidence type="ECO:0000256" key="9">
    <source>
        <dbReference type="ARBA" id="ARBA00023170"/>
    </source>
</evidence>
<dbReference type="EMBL" id="FUZI01000003">
    <property type="protein sequence ID" value="SKC32634.1"/>
    <property type="molecule type" value="Genomic_DNA"/>
</dbReference>
<dbReference type="RefSeq" id="WP_080157621.1">
    <property type="nucleotide sequence ID" value="NZ_FUZI01000003.1"/>
</dbReference>
<dbReference type="CDD" id="cd01347">
    <property type="entry name" value="ligand_gated_channel"/>
    <property type="match status" value="1"/>
</dbReference>
<proteinExistence type="inferred from homology"/>
<dbReference type="Gene3D" id="2.170.130.10">
    <property type="entry name" value="TonB-dependent receptor, plug domain"/>
    <property type="match status" value="1"/>
</dbReference>
<reference evidence="16 17" key="1">
    <citation type="submission" date="2017-02" db="EMBL/GenBank/DDBJ databases">
        <authorList>
            <person name="Peterson S.W."/>
        </authorList>
    </citation>
    <scope>NUCLEOTIDE SEQUENCE [LARGE SCALE GENOMIC DNA]</scope>
    <source>
        <strain evidence="17">type strain: NCCB 100098</strain>
    </source>
</reference>
<dbReference type="AlphaFoldDB" id="A0A1T5I0Q0"/>
<keyword evidence="9 16" id="KW-0675">Receptor</keyword>
<evidence type="ECO:0000256" key="4">
    <source>
        <dbReference type="ARBA" id="ARBA00022452"/>
    </source>
</evidence>
<evidence type="ECO:0000256" key="1">
    <source>
        <dbReference type="ARBA" id="ARBA00004571"/>
    </source>
</evidence>
<evidence type="ECO:0000313" key="16">
    <source>
        <dbReference type="EMBL" id="SKC32634.1"/>
    </source>
</evidence>
<evidence type="ECO:0000256" key="13">
    <source>
        <dbReference type="SAM" id="SignalP"/>
    </source>
</evidence>
<protein>
    <submittedName>
        <fullName evidence="16">Hemin receptor</fullName>
    </submittedName>
</protein>
<feature type="chain" id="PRO_5012188480" evidence="13">
    <location>
        <begin position="24"/>
        <end position="711"/>
    </location>
</feature>
<keyword evidence="3 11" id="KW-0813">Transport</keyword>
<dbReference type="PROSITE" id="PS52016">
    <property type="entry name" value="TONB_DEPENDENT_REC_3"/>
    <property type="match status" value="1"/>
</dbReference>
<evidence type="ECO:0000256" key="3">
    <source>
        <dbReference type="ARBA" id="ARBA00022448"/>
    </source>
</evidence>
<comment type="subcellular location">
    <subcellularLocation>
        <location evidence="1 11">Cell outer membrane</location>
        <topology evidence="1 11">Multi-pass membrane protein</topology>
    </subcellularLocation>
</comment>
<evidence type="ECO:0000256" key="6">
    <source>
        <dbReference type="ARBA" id="ARBA00022729"/>
    </source>
</evidence>
<evidence type="ECO:0000313" key="17">
    <source>
        <dbReference type="Proteomes" id="UP000189966"/>
    </source>
</evidence>
<feature type="domain" description="TonB-dependent receptor plug" evidence="15">
    <location>
        <begin position="44"/>
        <end position="154"/>
    </location>
</feature>
<feature type="signal peptide" evidence="13">
    <location>
        <begin position="1"/>
        <end position="23"/>
    </location>
</feature>
<evidence type="ECO:0000259" key="15">
    <source>
        <dbReference type="Pfam" id="PF07715"/>
    </source>
</evidence>
<name>A0A1T5I0Q0_9GAMM</name>
<dbReference type="InterPro" id="IPR037066">
    <property type="entry name" value="Plug_dom_sf"/>
</dbReference>
<keyword evidence="6 13" id="KW-0732">Signal</keyword>
<keyword evidence="8 11" id="KW-0472">Membrane</keyword>
<dbReference type="InterPro" id="IPR039426">
    <property type="entry name" value="TonB-dep_rcpt-like"/>
</dbReference>
<evidence type="ECO:0000256" key="11">
    <source>
        <dbReference type="PROSITE-ProRule" id="PRU01360"/>
    </source>
</evidence>
<dbReference type="OrthoDB" id="9764669at2"/>
<keyword evidence="10 11" id="KW-0998">Cell outer membrane</keyword>
<organism evidence="16 17">
    <name type="scientific">Photobacterium piscicola</name>
    <dbReference type="NCBI Taxonomy" id="1378299"/>
    <lineage>
        <taxon>Bacteria</taxon>
        <taxon>Pseudomonadati</taxon>
        <taxon>Pseudomonadota</taxon>
        <taxon>Gammaproteobacteria</taxon>
        <taxon>Vibrionales</taxon>
        <taxon>Vibrionaceae</taxon>
        <taxon>Photobacterium</taxon>
    </lineage>
</organism>
<keyword evidence="7 12" id="KW-0798">TonB box</keyword>
<dbReference type="InterPro" id="IPR000531">
    <property type="entry name" value="Beta-barrel_TonB"/>
</dbReference>
<dbReference type="SUPFAM" id="SSF56935">
    <property type="entry name" value="Porins"/>
    <property type="match status" value="1"/>
</dbReference>
<dbReference type="GO" id="GO:0044718">
    <property type="term" value="P:siderophore transmembrane transport"/>
    <property type="evidence" value="ECO:0007669"/>
    <property type="project" value="TreeGrafter"/>
</dbReference>
<evidence type="ECO:0000256" key="8">
    <source>
        <dbReference type="ARBA" id="ARBA00023136"/>
    </source>
</evidence>
<keyword evidence="4 11" id="KW-1134">Transmembrane beta strand</keyword>
<evidence type="ECO:0000256" key="12">
    <source>
        <dbReference type="RuleBase" id="RU003357"/>
    </source>
</evidence>
<keyword evidence="5 11" id="KW-0812">Transmembrane</keyword>
<gene>
    <name evidence="16" type="primary">hemR</name>
    <name evidence="16" type="ORF">CZ809_02150</name>
</gene>
<evidence type="ECO:0000259" key="14">
    <source>
        <dbReference type="Pfam" id="PF00593"/>
    </source>
</evidence>
<dbReference type="Pfam" id="PF07715">
    <property type="entry name" value="Plug"/>
    <property type="match status" value="1"/>
</dbReference>
<dbReference type="PANTHER" id="PTHR30069">
    <property type="entry name" value="TONB-DEPENDENT OUTER MEMBRANE RECEPTOR"/>
    <property type="match status" value="1"/>
</dbReference>
<evidence type="ECO:0000256" key="10">
    <source>
        <dbReference type="ARBA" id="ARBA00023237"/>
    </source>
</evidence>
<evidence type="ECO:0000256" key="2">
    <source>
        <dbReference type="ARBA" id="ARBA00008143"/>
    </source>
</evidence>
<dbReference type="Pfam" id="PF00593">
    <property type="entry name" value="TonB_dep_Rec_b-barrel"/>
    <property type="match status" value="1"/>
</dbReference>
<evidence type="ECO:0000256" key="7">
    <source>
        <dbReference type="ARBA" id="ARBA00023077"/>
    </source>
</evidence>
<dbReference type="GO" id="GO:0009279">
    <property type="term" value="C:cell outer membrane"/>
    <property type="evidence" value="ECO:0007669"/>
    <property type="project" value="UniProtKB-SubCell"/>
</dbReference>
<dbReference type="InterPro" id="IPR036942">
    <property type="entry name" value="Beta-barrel_TonB_sf"/>
</dbReference>
<dbReference type="PANTHER" id="PTHR30069:SF29">
    <property type="entry name" value="HEMOGLOBIN AND HEMOGLOBIN-HAPTOGLOBIN-BINDING PROTEIN 1-RELATED"/>
    <property type="match status" value="1"/>
</dbReference>
<evidence type="ECO:0000256" key="5">
    <source>
        <dbReference type="ARBA" id="ARBA00022692"/>
    </source>
</evidence>
<dbReference type="Gene3D" id="2.40.170.20">
    <property type="entry name" value="TonB-dependent receptor, beta-barrel domain"/>
    <property type="match status" value="1"/>
</dbReference>
<dbReference type="Proteomes" id="UP000189966">
    <property type="component" value="Unassembled WGS sequence"/>
</dbReference>
<comment type="similarity">
    <text evidence="2">Belongs to the TonB-dependent receptor family. Hemoglobin/haptoglobin binding protein subfamily.</text>
</comment>
<accession>A0A1T5I0Q0</accession>
<dbReference type="InterPro" id="IPR012910">
    <property type="entry name" value="Plug_dom"/>
</dbReference>
<sequence length="711" mass="79682">MNKQLTLIASSLVMAFSSPSLYAQDSVSQFDEIVVSGTRTEESIKNIPASVAKITSEQMNKNLATDVKQALKYEPGVSVNGQGRFGMEDITIRGMKGSRVKVLVDGVEQPTSYNPGANAMRKNSNNYEIDTLKAIEINKGPTSTLYGSDALGGTVIMRTKNPEDLLNGESSHVGLKSGYASADDQYKLGVEVAKQIGDLETMFIYTYRNGHETDAYDTHDNSKGINRKSADPLNIESHNVLAKAFYQINNANRIGFTGEYYTRSANGDILSRDGYSVMPGFTYTKTRGVDEDNRKRFGFEHEWLANNAVFDSLKWQVNWQQQHSQHDNYDHTDMFGNRNRYREGEDTSKQFDIQFAKAIELTQSRHKLTYGATIVNDEFDLNYIDYNVDNGTSKPGPTEVPKAKSEKRGVFIQDQIFMLNDKAVVTAGARYDEFEAKPDSNSGLEDHKSEAFTARLGAVYHWNDNFSTYAQYSQGFRAPTLYEMYYDKNNIAHGYIIKSNPNLKPEESNSYELGLRAENRIGNVTASVYYNDYSNFIQKVTTNSNNIDITTNENIDKARIYGAELSANVWLDEIINAPMGTYAKATIAYQDGEDKETGKTLDTITPLTSVVGVGYDAPNETWGTAVDIKMVAAKDNWQDKNNLNVAGYTVVDLTTYYHPVKDMTIRAGLFNALDKEYWEYQDLAGASKTTDGIDRRSQPGRNFGINLNYDF</sequence>